<evidence type="ECO:0000313" key="2">
    <source>
        <dbReference type="Proteomes" id="UP001217089"/>
    </source>
</evidence>
<gene>
    <name evidence="1" type="ORF">KUTeg_018637</name>
</gene>
<organism evidence="1 2">
    <name type="scientific">Tegillarca granosa</name>
    <name type="common">Malaysian cockle</name>
    <name type="synonym">Anadara granosa</name>
    <dbReference type="NCBI Taxonomy" id="220873"/>
    <lineage>
        <taxon>Eukaryota</taxon>
        <taxon>Metazoa</taxon>
        <taxon>Spiralia</taxon>
        <taxon>Lophotrochozoa</taxon>
        <taxon>Mollusca</taxon>
        <taxon>Bivalvia</taxon>
        <taxon>Autobranchia</taxon>
        <taxon>Pteriomorphia</taxon>
        <taxon>Arcoida</taxon>
        <taxon>Arcoidea</taxon>
        <taxon>Arcidae</taxon>
        <taxon>Tegillarca</taxon>
    </lineage>
</organism>
<accession>A0ABQ9EHC1</accession>
<protein>
    <submittedName>
        <fullName evidence="1">Uncharacterized protein</fullName>
    </submittedName>
</protein>
<comment type="caution">
    <text evidence="1">The sequence shown here is derived from an EMBL/GenBank/DDBJ whole genome shotgun (WGS) entry which is preliminary data.</text>
</comment>
<proteinExistence type="predicted"/>
<dbReference type="EMBL" id="JARBDR010000906">
    <property type="protein sequence ID" value="KAJ8303811.1"/>
    <property type="molecule type" value="Genomic_DNA"/>
</dbReference>
<keyword evidence="2" id="KW-1185">Reference proteome</keyword>
<sequence length="107" mass="12571">MRNCFSLLLFCFKKLKGSNSNEQGSTNSSASGMDMDEDGYLNMKEHDSPAICIRYVNTIKPINNHKNIKNKMIRKKIKYHITYKNSSVRYKFVNCMFLKLMFDIHTF</sequence>
<name>A0ABQ9EHC1_TEGGR</name>
<reference evidence="1 2" key="1">
    <citation type="submission" date="2022-12" db="EMBL/GenBank/DDBJ databases">
        <title>Chromosome-level genome of Tegillarca granosa.</title>
        <authorList>
            <person name="Kim J."/>
        </authorList>
    </citation>
    <scope>NUCLEOTIDE SEQUENCE [LARGE SCALE GENOMIC DNA]</scope>
    <source>
        <strain evidence="1">Teg-2019</strain>
        <tissue evidence="1">Adductor muscle</tissue>
    </source>
</reference>
<evidence type="ECO:0000313" key="1">
    <source>
        <dbReference type="EMBL" id="KAJ8303811.1"/>
    </source>
</evidence>
<dbReference type="Proteomes" id="UP001217089">
    <property type="component" value="Unassembled WGS sequence"/>
</dbReference>